<comment type="caution">
    <text evidence="2">The sequence shown here is derived from an EMBL/GenBank/DDBJ whole genome shotgun (WGS) entry which is preliminary data.</text>
</comment>
<reference evidence="2 3" key="1">
    <citation type="journal article" date="2020" name="G3 (Bethesda)">
        <title>Draft Genome of the Common Snapping Turtle, Chelydra serpentina, a Model for Phenotypic Plasticity in Reptiles.</title>
        <authorList>
            <person name="Das D."/>
            <person name="Singh S.K."/>
            <person name="Bierstedt J."/>
            <person name="Erickson A."/>
            <person name="Galli G.L.J."/>
            <person name="Crossley D.A. 2nd"/>
            <person name="Rhen T."/>
        </authorList>
    </citation>
    <scope>NUCLEOTIDE SEQUENCE [LARGE SCALE GENOMIC DNA]</scope>
    <source>
        <strain evidence="2">KW</strain>
    </source>
</reference>
<evidence type="ECO:0000313" key="3">
    <source>
        <dbReference type="Proteomes" id="UP000765507"/>
    </source>
</evidence>
<protein>
    <submittedName>
        <fullName evidence="2">Uncharacterized protein</fullName>
    </submittedName>
</protein>
<dbReference type="Proteomes" id="UP000765507">
    <property type="component" value="Unassembled WGS sequence"/>
</dbReference>
<evidence type="ECO:0000256" key="1">
    <source>
        <dbReference type="SAM" id="MobiDB-lite"/>
    </source>
</evidence>
<keyword evidence="3" id="KW-1185">Reference proteome</keyword>
<dbReference type="EMBL" id="JAHGAV010000470">
    <property type="protein sequence ID" value="KAG6925138.1"/>
    <property type="molecule type" value="Genomic_DNA"/>
</dbReference>
<feature type="region of interest" description="Disordered" evidence="1">
    <location>
        <begin position="25"/>
        <end position="56"/>
    </location>
</feature>
<gene>
    <name evidence="2" type="ORF">G0U57_015344</name>
</gene>
<proteinExistence type="predicted"/>
<dbReference type="AlphaFoldDB" id="A0A8T1S8K3"/>
<evidence type="ECO:0000313" key="2">
    <source>
        <dbReference type="EMBL" id="KAG6925138.1"/>
    </source>
</evidence>
<sequence length="258" mass="29031">MSMAVRWLKQHATKLEGQVTVTKKELKESKQATQPWNAPTPLAGWQAAQRQPAQGQNKTLEIAARNLQKIHVPSPVINIGGKRQASGSYPVPEEWGQKWKKVVLVKLKDETGSTALQPLPYDKSQVLIQPKPGPRLVPVRTEQVSAQMEKVVDNTFTELVNEMKEKMELFTEHIRRQELRLNRRGVNKKKFQSQKLKLSRLTSKIALTHGVAPKQLTAAKKGTPDIHLACRQKQQTLGEQIQVLQEQVTTPTLLSEPG</sequence>
<name>A0A8T1S8K3_CHESE</name>
<organism evidence="2 3">
    <name type="scientific">Chelydra serpentina</name>
    <name type="common">Snapping turtle</name>
    <name type="synonym">Testudo serpentina</name>
    <dbReference type="NCBI Taxonomy" id="8475"/>
    <lineage>
        <taxon>Eukaryota</taxon>
        <taxon>Metazoa</taxon>
        <taxon>Chordata</taxon>
        <taxon>Craniata</taxon>
        <taxon>Vertebrata</taxon>
        <taxon>Euteleostomi</taxon>
        <taxon>Archelosauria</taxon>
        <taxon>Testudinata</taxon>
        <taxon>Testudines</taxon>
        <taxon>Cryptodira</taxon>
        <taxon>Durocryptodira</taxon>
        <taxon>Americhelydia</taxon>
        <taxon>Chelydroidea</taxon>
        <taxon>Chelydridae</taxon>
        <taxon>Chelydra</taxon>
    </lineage>
</organism>
<accession>A0A8T1S8K3</accession>